<proteinExistence type="predicted"/>
<dbReference type="Proteomes" id="UP000076630">
    <property type="component" value="Unassembled WGS sequence"/>
</dbReference>
<keyword evidence="2" id="KW-1185">Reference proteome</keyword>
<evidence type="ECO:0000313" key="2">
    <source>
        <dbReference type="Proteomes" id="UP000076630"/>
    </source>
</evidence>
<gene>
    <name evidence="1" type="ORF">AV926_02325</name>
</gene>
<comment type="caution">
    <text evidence="1">The sequence shown here is derived from an EMBL/GenBank/DDBJ whole genome shotgun (WGS) entry which is preliminary data.</text>
</comment>
<dbReference type="AlphaFoldDB" id="A0A165PX72"/>
<evidence type="ECO:0000313" key="1">
    <source>
        <dbReference type="EMBL" id="KZE72864.1"/>
    </source>
</evidence>
<name>A0A165PX72_9FLAO</name>
<dbReference type="OrthoDB" id="1447487at2"/>
<reference evidence="1 2" key="1">
    <citation type="submission" date="2016-01" db="EMBL/GenBank/DDBJ databases">
        <title>Whole genome sequencing of Myroides marinus L41.</title>
        <authorList>
            <person name="Hong K.W."/>
        </authorList>
    </citation>
    <scope>NUCLEOTIDE SEQUENCE [LARGE SCALE GENOMIC DNA]</scope>
    <source>
        <strain evidence="1 2">L41</strain>
    </source>
</reference>
<accession>A0A165PX72</accession>
<organism evidence="1 2">
    <name type="scientific">Myroides marinus</name>
    <dbReference type="NCBI Taxonomy" id="703342"/>
    <lineage>
        <taxon>Bacteria</taxon>
        <taxon>Pseudomonadati</taxon>
        <taxon>Bacteroidota</taxon>
        <taxon>Flavobacteriia</taxon>
        <taxon>Flavobacteriales</taxon>
        <taxon>Flavobacteriaceae</taxon>
        <taxon>Myroides</taxon>
    </lineage>
</organism>
<sequence length="133" mass="15575">MSKLDASQFPLVKVTIESVNEGHDQNKYFNDYESLLKTGKKFIMINEISAPDVKDTKSNKEHMKMMNLWMKKNREELRMNVLGMIQVEPDEVKRQAAIDFKEVFFKYWGHELFVVSTKEEALSLAKEKLELAN</sequence>
<dbReference type="RefSeq" id="WP_038988225.1">
    <property type="nucleotide sequence ID" value="NZ_JACAJN010000021.1"/>
</dbReference>
<protein>
    <submittedName>
        <fullName evidence="1">Uncharacterized protein</fullName>
    </submittedName>
</protein>
<dbReference type="EMBL" id="LQNU01000116">
    <property type="protein sequence ID" value="KZE72864.1"/>
    <property type="molecule type" value="Genomic_DNA"/>
</dbReference>